<sequence length="131" mass="14219">MILERGLSSPSSSVSLNGELLLEDDLCFTDEEAGGCDLDREAQRKVDSGDSPSQTKESAEKGKRVLDMEFDSEDSQVLETMGFWDSPGCHRALKVGMNFIEPSVKNRFRSGLTEAFPLGAAVEPSASAELE</sequence>
<evidence type="ECO:0000313" key="3">
    <source>
        <dbReference type="Proteomes" id="UP001180020"/>
    </source>
</evidence>
<feature type="region of interest" description="Disordered" evidence="1">
    <location>
        <begin position="38"/>
        <end position="63"/>
    </location>
</feature>
<keyword evidence="3" id="KW-1185">Reference proteome</keyword>
<evidence type="ECO:0000313" key="2">
    <source>
        <dbReference type="EMBL" id="KAK1293439.1"/>
    </source>
</evidence>
<organism evidence="2 3">
    <name type="scientific">Acorus calamus</name>
    <name type="common">Sweet flag</name>
    <dbReference type="NCBI Taxonomy" id="4465"/>
    <lineage>
        <taxon>Eukaryota</taxon>
        <taxon>Viridiplantae</taxon>
        <taxon>Streptophyta</taxon>
        <taxon>Embryophyta</taxon>
        <taxon>Tracheophyta</taxon>
        <taxon>Spermatophyta</taxon>
        <taxon>Magnoliopsida</taxon>
        <taxon>Liliopsida</taxon>
        <taxon>Acoraceae</taxon>
        <taxon>Acorus</taxon>
    </lineage>
</organism>
<dbReference type="EMBL" id="JAUJYO010000017">
    <property type="protein sequence ID" value="KAK1293439.1"/>
    <property type="molecule type" value="Genomic_DNA"/>
</dbReference>
<gene>
    <name evidence="2" type="ORF">QJS10_CPB17g00731</name>
</gene>
<name>A0AAV9CYB5_ACOCL</name>
<comment type="caution">
    <text evidence="2">The sequence shown here is derived from an EMBL/GenBank/DDBJ whole genome shotgun (WGS) entry which is preliminary data.</text>
</comment>
<reference evidence="2" key="1">
    <citation type="journal article" date="2023" name="Nat. Commun.">
        <title>Diploid and tetraploid genomes of Acorus and the evolution of monocots.</title>
        <authorList>
            <person name="Ma L."/>
            <person name="Liu K.W."/>
            <person name="Li Z."/>
            <person name="Hsiao Y.Y."/>
            <person name="Qi Y."/>
            <person name="Fu T."/>
            <person name="Tang G.D."/>
            <person name="Zhang D."/>
            <person name="Sun W.H."/>
            <person name="Liu D.K."/>
            <person name="Li Y."/>
            <person name="Chen G.Z."/>
            <person name="Liu X.D."/>
            <person name="Liao X.Y."/>
            <person name="Jiang Y.T."/>
            <person name="Yu X."/>
            <person name="Hao Y."/>
            <person name="Huang J."/>
            <person name="Zhao X.W."/>
            <person name="Ke S."/>
            <person name="Chen Y.Y."/>
            <person name="Wu W.L."/>
            <person name="Hsu J.L."/>
            <person name="Lin Y.F."/>
            <person name="Huang M.D."/>
            <person name="Li C.Y."/>
            <person name="Huang L."/>
            <person name="Wang Z.W."/>
            <person name="Zhao X."/>
            <person name="Zhong W.Y."/>
            <person name="Peng D.H."/>
            <person name="Ahmad S."/>
            <person name="Lan S."/>
            <person name="Zhang J.S."/>
            <person name="Tsai W.C."/>
            <person name="Van de Peer Y."/>
            <person name="Liu Z.J."/>
        </authorList>
    </citation>
    <scope>NUCLEOTIDE SEQUENCE</scope>
    <source>
        <strain evidence="2">CP</strain>
    </source>
</reference>
<protein>
    <submittedName>
        <fullName evidence="2">Uncharacterized protein</fullName>
    </submittedName>
</protein>
<dbReference type="Proteomes" id="UP001180020">
    <property type="component" value="Unassembled WGS sequence"/>
</dbReference>
<accession>A0AAV9CYB5</accession>
<feature type="compositionally biased region" description="Basic and acidic residues" evidence="1">
    <location>
        <begin position="38"/>
        <end position="48"/>
    </location>
</feature>
<dbReference type="AlphaFoldDB" id="A0AAV9CYB5"/>
<reference evidence="2" key="2">
    <citation type="submission" date="2023-06" db="EMBL/GenBank/DDBJ databases">
        <authorList>
            <person name="Ma L."/>
            <person name="Liu K.-W."/>
            <person name="Li Z."/>
            <person name="Hsiao Y.-Y."/>
            <person name="Qi Y."/>
            <person name="Fu T."/>
            <person name="Tang G."/>
            <person name="Zhang D."/>
            <person name="Sun W.-H."/>
            <person name="Liu D.-K."/>
            <person name="Li Y."/>
            <person name="Chen G.-Z."/>
            <person name="Liu X.-D."/>
            <person name="Liao X.-Y."/>
            <person name="Jiang Y.-T."/>
            <person name="Yu X."/>
            <person name="Hao Y."/>
            <person name="Huang J."/>
            <person name="Zhao X.-W."/>
            <person name="Ke S."/>
            <person name="Chen Y.-Y."/>
            <person name="Wu W.-L."/>
            <person name="Hsu J.-L."/>
            <person name="Lin Y.-F."/>
            <person name="Huang M.-D."/>
            <person name="Li C.-Y."/>
            <person name="Huang L."/>
            <person name="Wang Z.-W."/>
            <person name="Zhao X."/>
            <person name="Zhong W.-Y."/>
            <person name="Peng D.-H."/>
            <person name="Ahmad S."/>
            <person name="Lan S."/>
            <person name="Zhang J.-S."/>
            <person name="Tsai W.-C."/>
            <person name="Van De Peer Y."/>
            <person name="Liu Z.-J."/>
        </authorList>
    </citation>
    <scope>NUCLEOTIDE SEQUENCE</scope>
    <source>
        <strain evidence="2">CP</strain>
        <tissue evidence="2">Leaves</tissue>
    </source>
</reference>
<proteinExistence type="predicted"/>
<evidence type="ECO:0000256" key="1">
    <source>
        <dbReference type="SAM" id="MobiDB-lite"/>
    </source>
</evidence>